<dbReference type="GO" id="GO:0000209">
    <property type="term" value="P:protein polyubiquitination"/>
    <property type="evidence" value="ECO:0007669"/>
    <property type="project" value="InterPro"/>
</dbReference>
<dbReference type="InterPro" id="IPR044611">
    <property type="entry name" value="E3A/B/C-like"/>
</dbReference>
<dbReference type="EMBL" id="BMAR01000028">
    <property type="protein sequence ID" value="GFR49164.1"/>
    <property type="molecule type" value="Genomic_DNA"/>
</dbReference>
<feature type="non-terminal residue" evidence="8">
    <location>
        <position position="1"/>
    </location>
</feature>
<keyword evidence="4 5" id="KW-0833">Ubl conjugation pathway</keyword>
<feature type="non-terminal residue" evidence="8">
    <location>
        <position position="288"/>
    </location>
</feature>
<dbReference type="AlphaFoldDB" id="A0AAD3DY13"/>
<dbReference type="PANTHER" id="PTHR45700:SF8">
    <property type="entry name" value="HECT-TYPE E3 UBIQUITIN TRANSFERASE"/>
    <property type="match status" value="1"/>
</dbReference>
<feature type="region of interest" description="Disordered" evidence="6">
    <location>
        <begin position="54"/>
        <end position="80"/>
    </location>
</feature>
<keyword evidence="3" id="KW-0808">Transferase</keyword>
<dbReference type="Proteomes" id="UP001054857">
    <property type="component" value="Unassembled WGS sequence"/>
</dbReference>
<name>A0AAD3DY13_9CHLO</name>
<organism evidence="8 9">
    <name type="scientific">Astrephomene gubernaculifera</name>
    <dbReference type="NCBI Taxonomy" id="47775"/>
    <lineage>
        <taxon>Eukaryota</taxon>
        <taxon>Viridiplantae</taxon>
        <taxon>Chlorophyta</taxon>
        <taxon>core chlorophytes</taxon>
        <taxon>Chlorophyceae</taxon>
        <taxon>CS clade</taxon>
        <taxon>Chlamydomonadales</taxon>
        <taxon>Astrephomenaceae</taxon>
        <taxon>Astrephomene</taxon>
    </lineage>
</organism>
<evidence type="ECO:0000256" key="2">
    <source>
        <dbReference type="ARBA" id="ARBA00012485"/>
    </source>
</evidence>
<gene>
    <name evidence="8" type="ORF">Agub_g11185</name>
</gene>
<dbReference type="PANTHER" id="PTHR45700">
    <property type="entry name" value="UBIQUITIN-PROTEIN LIGASE E3C"/>
    <property type="match status" value="1"/>
</dbReference>
<reference evidence="8 9" key="1">
    <citation type="journal article" date="2021" name="Sci. Rep.">
        <title>Genome sequencing of the multicellular alga Astrephomene provides insights into convergent evolution of germ-soma differentiation.</title>
        <authorList>
            <person name="Yamashita S."/>
            <person name="Yamamoto K."/>
            <person name="Matsuzaki R."/>
            <person name="Suzuki S."/>
            <person name="Yamaguchi H."/>
            <person name="Hirooka S."/>
            <person name="Minakuchi Y."/>
            <person name="Miyagishima S."/>
            <person name="Kawachi M."/>
            <person name="Toyoda A."/>
            <person name="Nozaki H."/>
        </authorList>
    </citation>
    <scope>NUCLEOTIDE SEQUENCE [LARGE SCALE GENOMIC DNA]</scope>
    <source>
        <strain evidence="8 9">NIES-4017</strain>
    </source>
</reference>
<dbReference type="InterPro" id="IPR000569">
    <property type="entry name" value="HECT_dom"/>
</dbReference>
<dbReference type="PROSITE" id="PS50237">
    <property type="entry name" value="HECT"/>
    <property type="match status" value="1"/>
</dbReference>
<evidence type="ECO:0000256" key="6">
    <source>
        <dbReference type="SAM" id="MobiDB-lite"/>
    </source>
</evidence>
<dbReference type="GO" id="GO:0061630">
    <property type="term" value="F:ubiquitin protein ligase activity"/>
    <property type="evidence" value="ECO:0007669"/>
    <property type="project" value="UniProtKB-EC"/>
</dbReference>
<comment type="caution">
    <text evidence="5">Lacks conserved residue(s) required for the propagation of feature annotation.</text>
</comment>
<dbReference type="Pfam" id="PF00632">
    <property type="entry name" value="HECT"/>
    <property type="match status" value="1"/>
</dbReference>
<evidence type="ECO:0000256" key="1">
    <source>
        <dbReference type="ARBA" id="ARBA00000885"/>
    </source>
</evidence>
<evidence type="ECO:0000256" key="3">
    <source>
        <dbReference type="ARBA" id="ARBA00022679"/>
    </source>
</evidence>
<feature type="domain" description="HECT" evidence="7">
    <location>
        <begin position="155"/>
        <end position="288"/>
    </location>
</feature>
<evidence type="ECO:0000313" key="8">
    <source>
        <dbReference type="EMBL" id="GFR49164.1"/>
    </source>
</evidence>
<protein>
    <recommendedName>
        <fullName evidence="2">HECT-type E3 ubiquitin transferase</fullName>
        <ecNumber evidence="2">2.3.2.26</ecNumber>
    </recommendedName>
</protein>
<dbReference type="Gene3D" id="3.90.1750.10">
    <property type="entry name" value="Hect, E3 ligase catalytic domains"/>
    <property type="match status" value="1"/>
</dbReference>
<keyword evidence="9" id="KW-1185">Reference proteome</keyword>
<evidence type="ECO:0000259" key="7">
    <source>
        <dbReference type="PROSITE" id="PS50237"/>
    </source>
</evidence>
<evidence type="ECO:0000256" key="5">
    <source>
        <dbReference type="PROSITE-ProRule" id="PRU00104"/>
    </source>
</evidence>
<evidence type="ECO:0000313" key="9">
    <source>
        <dbReference type="Proteomes" id="UP001054857"/>
    </source>
</evidence>
<comment type="catalytic activity">
    <reaction evidence="1">
        <text>S-ubiquitinyl-[E2 ubiquitin-conjugating enzyme]-L-cysteine + [acceptor protein]-L-lysine = [E2 ubiquitin-conjugating enzyme]-L-cysteine + N(6)-ubiquitinyl-[acceptor protein]-L-lysine.</text>
        <dbReference type="EC" id="2.3.2.26"/>
    </reaction>
</comment>
<dbReference type="SUPFAM" id="SSF56204">
    <property type="entry name" value="Hect, E3 ligase catalytic domain"/>
    <property type="match status" value="1"/>
</dbReference>
<comment type="caution">
    <text evidence="8">The sequence shown here is derived from an EMBL/GenBank/DDBJ whole genome shotgun (WGS) entry which is preliminary data.</text>
</comment>
<dbReference type="InterPro" id="IPR035983">
    <property type="entry name" value="Hect_E3_ubiquitin_ligase"/>
</dbReference>
<proteinExistence type="predicted"/>
<sequence length="288" mass="31402">GEVLAAVRVLAGLHAANERAGCKLPFTEFHNPQLSAAVNLRREYILWLQAADGRSPPPPLSLPTGDGGSTQHHHHHPHATTPLVSLCQTPCLLTPEAKSRILQGEAHLQKEAEMSASAREALMQGLHPAASVFLDIAVRRSSLLRDAAQQLAGRPPHHLKRPLRVTFVSQGVPEEGVDQGGVSREFFQLLVSEIFQPQYGMFTYNEESRTFWFNPASACLEEAGAVAEWRLVGALLGLAIYNGIILDVHFPQAVYKKLLGEPVGLPDLTEAFPSLGRSLQALLDMDPE</sequence>
<accession>A0AAD3DY13</accession>
<evidence type="ECO:0000256" key="4">
    <source>
        <dbReference type="ARBA" id="ARBA00022786"/>
    </source>
</evidence>
<dbReference type="EC" id="2.3.2.26" evidence="2"/>